<proteinExistence type="predicted"/>
<evidence type="ECO:0000313" key="2">
    <source>
        <dbReference type="Proteomes" id="UP001570071"/>
    </source>
</evidence>
<protein>
    <submittedName>
        <fullName evidence="1">Uncharacterized protein</fullName>
    </submittedName>
</protein>
<sequence length="210" mass="24791">MTKLTQNDNVALATPDEMLSYDDVQAYAREHNINSMREWFGFHNIRKGGSVRPRNIPGDPSKYFGRRDQWVSWPDFLGTSTKATQVMKDEFMDIEECKAWFKENKIYTVTQFRELSKTGNRPDNIPSAPDKKYEVKFSELLCPKKSPYLGFEAAKKFVRTYGFKNYLEFRESRRKDMETLGCIPCNPDKHYDKTDEWTSWPDFLGYSRLR</sequence>
<dbReference type="EMBL" id="JBFSSG010000001">
    <property type="protein sequence ID" value="MEZ8719624.1"/>
    <property type="molecule type" value="Genomic_DNA"/>
</dbReference>
<keyword evidence="2" id="KW-1185">Reference proteome</keyword>
<organism evidence="1 2">
    <name type="scientific">Vibrio pomeroyi</name>
    <dbReference type="NCBI Taxonomy" id="198832"/>
    <lineage>
        <taxon>Bacteria</taxon>
        <taxon>Pseudomonadati</taxon>
        <taxon>Pseudomonadota</taxon>
        <taxon>Gammaproteobacteria</taxon>
        <taxon>Vibrionales</taxon>
        <taxon>Vibrionaceae</taxon>
        <taxon>Vibrio</taxon>
    </lineage>
</organism>
<reference evidence="1 2" key="1">
    <citation type="journal article" date="2024" name="ISME J.">
        <title>Tailless and filamentous prophages are predominant in marine Vibrio.</title>
        <authorList>
            <person name="Steensen K."/>
            <person name="Seneca J."/>
            <person name="Bartlau N."/>
            <person name="Yu X.A."/>
            <person name="Hussain F.A."/>
            <person name="Polz M.F."/>
        </authorList>
    </citation>
    <scope>NUCLEOTIDE SEQUENCE [LARGE SCALE GENOMIC DNA]</scope>
    <source>
        <strain evidence="1 2">10N.239.312.F12</strain>
    </source>
</reference>
<gene>
    <name evidence="1" type="ORF">AB6D66_01000</name>
</gene>
<name>A0ABV4MR64_9VIBR</name>
<dbReference type="RefSeq" id="WP_269336807.1">
    <property type="nucleotide sequence ID" value="NZ_JBFSSG010000001.1"/>
</dbReference>
<comment type="caution">
    <text evidence="1">The sequence shown here is derived from an EMBL/GenBank/DDBJ whole genome shotgun (WGS) entry which is preliminary data.</text>
</comment>
<dbReference type="Proteomes" id="UP001570071">
    <property type="component" value="Unassembled WGS sequence"/>
</dbReference>
<evidence type="ECO:0000313" key="1">
    <source>
        <dbReference type="EMBL" id="MEZ8719624.1"/>
    </source>
</evidence>
<accession>A0ABV4MR64</accession>